<dbReference type="AlphaFoldDB" id="A0AAN8C7L7"/>
<organism evidence="1 2">
    <name type="scientific">Champsocephalus gunnari</name>
    <name type="common">Mackerel icefish</name>
    <dbReference type="NCBI Taxonomy" id="52237"/>
    <lineage>
        <taxon>Eukaryota</taxon>
        <taxon>Metazoa</taxon>
        <taxon>Chordata</taxon>
        <taxon>Craniata</taxon>
        <taxon>Vertebrata</taxon>
        <taxon>Euteleostomi</taxon>
        <taxon>Actinopterygii</taxon>
        <taxon>Neopterygii</taxon>
        <taxon>Teleostei</taxon>
        <taxon>Neoteleostei</taxon>
        <taxon>Acanthomorphata</taxon>
        <taxon>Eupercaria</taxon>
        <taxon>Perciformes</taxon>
        <taxon>Notothenioidei</taxon>
        <taxon>Channichthyidae</taxon>
        <taxon>Champsocephalus</taxon>
    </lineage>
</organism>
<keyword evidence="2" id="KW-1185">Reference proteome</keyword>
<evidence type="ECO:0000313" key="2">
    <source>
        <dbReference type="Proteomes" id="UP001331515"/>
    </source>
</evidence>
<sequence length="132" mass="14427">MGVPAASLTFNTWKGFPPADALLSGRDFRRRLVLLHWLPPQVFSQTSGGEPADPSLPQRASFAPRFWSRIKGSAMCSILCVIATCSHLPASSRRRGVKATTPPRSFIPPQLPCEFDTHSIRSHRTISASGTL</sequence>
<dbReference type="EMBL" id="JAURVH010001533">
    <property type="protein sequence ID" value="KAK5898532.1"/>
    <property type="molecule type" value="Genomic_DNA"/>
</dbReference>
<proteinExistence type="predicted"/>
<comment type="caution">
    <text evidence="1">The sequence shown here is derived from an EMBL/GenBank/DDBJ whole genome shotgun (WGS) entry which is preliminary data.</text>
</comment>
<gene>
    <name evidence="1" type="ORF">CgunFtcFv8_015938</name>
</gene>
<dbReference type="Proteomes" id="UP001331515">
    <property type="component" value="Unassembled WGS sequence"/>
</dbReference>
<accession>A0AAN8C7L7</accession>
<name>A0AAN8C7L7_CHAGU</name>
<reference evidence="1 2" key="1">
    <citation type="journal article" date="2023" name="Mol. Biol. Evol.">
        <title>Genomics of Secondarily Temperate Adaptation in the Only Non-Antarctic Icefish.</title>
        <authorList>
            <person name="Rivera-Colon A.G."/>
            <person name="Rayamajhi N."/>
            <person name="Minhas B.F."/>
            <person name="Madrigal G."/>
            <person name="Bilyk K.T."/>
            <person name="Yoon V."/>
            <person name="Hune M."/>
            <person name="Gregory S."/>
            <person name="Cheng C.H.C."/>
            <person name="Catchen J.M."/>
        </authorList>
    </citation>
    <scope>NUCLEOTIDE SEQUENCE [LARGE SCALE GENOMIC DNA]</scope>
    <source>
        <tissue evidence="1">White muscle</tissue>
    </source>
</reference>
<protein>
    <submittedName>
        <fullName evidence="1">Uncharacterized protein</fullName>
    </submittedName>
</protein>
<evidence type="ECO:0000313" key="1">
    <source>
        <dbReference type="EMBL" id="KAK5898532.1"/>
    </source>
</evidence>